<feature type="domain" description="HTH cro/C1-type" evidence="4">
    <location>
        <begin position="17"/>
        <end position="72"/>
    </location>
</feature>
<keyword evidence="2" id="KW-0238">DNA-binding</keyword>
<reference evidence="5 6" key="1">
    <citation type="journal article" date="2016" name="Front. Microbiol.">
        <title>Genomic Resource of Rice Seed Associated Bacteria.</title>
        <authorList>
            <person name="Midha S."/>
            <person name="Bansal K."/>
            <person name="Sharma S."/>
            <person name="Kumar N."/>
            <person name="Patil P.P."/>
            <person name="Chaudhry V."/>
            <person name="Patil P.B."/>
        </authorList>
    </citation>
    <scope>NUCLEOTIDE SEQUENCE [LARGE SCALE GENOMIC DNA]</scope>
    <source>
        <strain evidence="5 6">NS226</strain>
    </source>
</reference>
<dbReference type="GO" id="GO:0005829">
    <property type="term" value="C:cytosol"/>
    <property type="evidence" value="ECO:0007669"/>
    <property type="project" value="TreeGrafter"/>
</dbReference>
<dbReference type="InterPro" id="IPR050807">
    <property type="entry name" value="TransReg_Diox_bact_type"/>
</dbReference>
<sequence>MKRNHPGDLRRIVAANIRRLRGVKGLSQQAFALEIEMDRTYLGGVERGERNLSIDNLERIAIGLSVEPWELLREPD</sequence>
<organism evidence="5 6">
    <name type="scientific">Aureimonas ureilytica</name>
    <dbReference type="NCBI Taxonomy" id="401562"/>
    <lineage>
        <taxon>Bacteria</taxon>
        <taxon>Pseudomonadati</taxon>
        <taxon>Pseudomonadota</taxon>
        <taxon>Alphaproteobacteria</taxon>
        <taxon>Hyphomicrobiales</taxon>
        <taxon>Aurantimonadaceae</taxon>
        <taxon>Aureimonas</taxon>
    </lineage>
</organism>
<evidence type="ECO:0000313" key="6">
    <source>
        <dbReference type="Proteomes" id="UP000078272"/>
    </source>
</evidence>
<dbReference type="PANTHER" id="PTHR46797:SF23">
    <property type="entry name" value="HTH-TYPE TRANSCRIPTIONAL REGULATOR SUTR"/>
    <property type="match status" value="1"/>
</dbReference>
<evidence type="ECO:0000256" key="3">
    <source>
        <dbReference type="ARBA" id="ARBA00023163"/>
    </source>
</evidence>
<dbReference type="SUPFAM" id="SSF47413">
    <property type="entry name" value="lambda repressor-like DNA-binding domains"/>
    <property type="match status" value="1"/>
</dbReference>
<dbReference type="InterPro" id="IPR010982">
    <property type="entry name" value="Lambda_DNA-bd_dom_sf"/>
</dbReference>
<dbReference type="GO" id="GO:0003677">
    <property type="term" value="F:DNA binding"/>
    <property type="evidence" value="ECO:0007669"/>
    <property type="project" value="UniProtKB-KW"/>
</dbReference>
<dbReference type="EMBL" id="LDPZ01000004">
    <property type="protein sequence ID" value="KTQ98259.1"/>
    <property type="molecule type" value="Genomic_DNA"/>
</dbReference>
<comment type="caution">
    <text evidence="5">The sequence shown here is derived from an EMBL/GenBank/DDBJ whole genome shotgun (WGS) entry which is preliminary data.</text>
</comment>
<gene>
    <name evidence="5" type="ORF">NS226_01585</name>
</gene>
<evidence type="ECO:0000256" key="1">
    <source>
        <dbReference type="ARBA" id="ARBA00023015"/>
    </source>
</evidence>
<dbReference type="CDD" id="cd00093">
    <property type="entry name" value="HTH_XRE"/>
    <property type="match status" value="1"/>
</dbReference>
<dbReference type="RefSeq" id="WP_058633487.1">
    <property type="nucleotide sequence ID" value="NZ_LDPZ01000004.1"/>
</dbReference>
<dbReference type="InterPro" id="IPR001387">
    <property type="entry name" value="Cro/C1-type_HTH"/>
</dbReference>
<dbReference type="PATRIC" id="fig|401562.3.peg.3199"/>
<dbReference type="GO" id="GO:0003700">
    <property type="term" value="F:DNA-binding transcription factor activity"/>
    <property type="evidence" value="ECO:0007669"/>
    <property type="project" value="TreeGrafter"/>
</dbReference>
<dbReference type="Proteomes" id="UP000078272">
    <property type="component" value="Unassembled WGS sequence"/>
</dbReference>
<proteinExistence type="predicted"/>
<accession>A0A175RD33</accession>
<keyword evidence="1" id="KW-0805">Transcription regulation</keyword>
<dbReference type="SMART" id="SM00530">
    <property type="entry name" value="HTH_XRE"/>
    <property type="match status" value="1"/>
</dbReference>
<dbReference type="Gene3D" id="1.10.260.40">
    <property type="entry name" value="lambda repressor-like DNA-binding domains"/>
    <property type="match status" value="1"/>
</dbReference>
<dbReference type="PANTHER" id="PTHR46797">
    <property type="entry name" value="HTH-TYPE TRANSCRIPTIONAL REGULATOR"/>
    <property type="match status" value="1"/>
</dbReference>
<evidence type="ECO:0000313" key="5">
    <source>
        <dbReference type="EMBL" id="KTQ98259.1"/>
    </source>
</evidence>
<dbReference type="PROSITE" id="PS50943">
    <property type="entry name" value="HTH_CROC1"/>
    <property type="match status" value="1"/>
</dbReference>
<evidence type="ECO:0000256" key="2">
    <source>
        <dbReference type="ARBA" id="ARBA00023125"/>
    </source>
</evidence>
<name>A0A175RD33_9HYPH</name>
<dbReference type="Pfam" id="PF01381">
    <property type="entry name" value="HTH_3"/>
    <property type="match status" value="1"/>
</dbReference>
<dbReference type="OrthoDB" id="9815697at2"/>
<dbReference type="AlphaFoldDB" id="A0A175RD33"/>
<evidence type="ECO:0000259" key="4">
    <source>
        <dbReference type="PROSITE" id="PS50943"/>
    </source>
</evidence>
<protein>
    <submittedName>
        <fullName evidence="5">XRE family transcriptional regulator</fullName>
    </submittedName>
</protein>
<keyword evidence="3" id="KW-0804">Transcription</keyword>